<evidence type="ECO:0000259" key="5">
    <source>
        <dbReference type="Pfam" id="PF08479"/>
    </source>
</evidence>
<dbReference type="Pfam" id="PF08479">
    <property type="entry name" value="POTRA_2"/>
    <property type="match status" value="1"/>
</dbReference>
<evidence type="ECO:0000256" key="2">
    <source>
        <dbReference type="ARBA" id="ARBA00022692"/>
    </source>
</evidence>
<dbReference type="PANTHER" id="PTHR34597">
    <property type="entry name" value="SLR1661 PROTEIN"/>
    <property type="match status" value="1"/>
</dbReference>
<evidence type="ECO:0000259" key="4">
    <source>
        <dbReference type="Pfam" id="PF03865"/>
    </source>
</evidence>
<reference evidence="6" key="1">
    <citation type="journal article" date="2021" name="Microorganisms">
        <title>The Ever-Expanding Pseudomonas Genus: Description of 43 New Species and Partition of the Pseudomonas putida Group.</title>
        <authorList>
            <person name="Girard L."/>
            <person name="Lood C."/>
            <person name="Hofte M."/>
            <person name="Vandamme P."/>
            <person name="Rokni-Zadeh H."/>
            <person name="van Noort V."/>
            <person name="Lavigne R."/>
            <person name="De Mot R."/>
        </authorList>
    </citation>
    <scope>NUCLEOTIDE SEQUENCE</scope>
    <source>
        <strain evidence="6">COW40</strain>
    </source>
</reference>
<keyword evidence="3" id="KW-0998">Cell outer membrane</keyword>
<keyword evidence="1" id="KW-0472">Membrane</keyword>
<feature type="domain" description="Haemolysin activator HlyB C-terminal" evidence="4">
    <location>
        <begin position="164"/>
        <end position="482"/>
    </location>
</feature>
<protein>
    <submittedName>
        <fullName evidence="6">ShlB/FhaC/HecB family hemolysin secretion/activation protein</fullName>
    </submittedName>
</protein>
<dbReference type="RefSeq" id="WP_217843456.1">
    <property type="nucleotide sequence ID" value="NZ_CP077076.1"/>
</dbReference>
<evidence type="ECO:0000313" key="6">
    <source>
        <dbReference type="EMBL" id="QXH54063.1"/>
    </source>
</evidence>
<dbReference type="Pfam" id="PF03865">
    <property type="entry name" value="ShlB"/>
    <property type="match status" value="1"/>
</dbReference>
<evidence type="ECO:0000313" key="7">
    <source>
        <dbReference type="Proteomes" id="UP001046350"/>
    </source>
</evidence>
<dbReference type="PANTHER" id="PTHR34597:SF6">
    <property type="entry name" value="BLR6126 PROTEIN"/>
    <property type="match status" value="1"/>
</dbReference>
<dbReference type="InterPro" id="IPR005565">
    <property type="entry name" value="Hemolysn_activator_HlyB_C"/>
</dbReference>
<sequence>MGAGALLCLLSATVAADEAAGTPERRVEISEYVVRGNSVLDAQAIEEAVYPYLGPDKTLADLEGAREALQKSYQDRGYQSVYVELPEQKVEGGVVYLQVTETKVGRVRVVGAKHYSPLEIREQVPALEEGKVPDFEQVQQELASLNRTDNRQVVPVVREGRRPGTMDVDLQVEDKQPWTLTMGLNNEHSADTESLRSSVSLGYNNLWQAGHSASLTWDTAPENRDNSEVWSVAYVAPLSERWTLQFSGYQSDSDVGTVGGTNVLGKGHSYGVSAIYNLPGVGAWAQSLSMGVDVKNFDEKVLFGMTGDEAPLKYVPFTLGYSGYRYTEHDQLSLGLSLVVNTRRVFGYGSDDVDFAYKRYLADPSFAVLKGDGEYSFDFAGSWQSASKLAFQLATGPLVSNEQITAGGVGTVRGYLSAEQSGDDGVVLSQELRTPSLGRYVGSYIKDWRFYAFAEGAHLRLQDPLPEQQDNFTLASVGIGTRATLNDWLSGTLDWAVPLKDGGETKKNDPRVHFSVQATF</sequence>
<keyword evidence="2" id="KW-0812">Transmembrane</keyword>
<dbReference type="EMBL" id="CP077076">
    <property type="protein sequence ID" value="QXH54063.1"/>
    <property type="molecule type" value="Genomic_DNA"/>
</dbReference>
<dbReference type="InterPro" id="IPR051544">
    <property type="entry name" value="TPS_OM_transporter"/>
</dbReference>
<gene>
    <name evidence="6" type="ORF">KSS94_13460</name>
</gene>
<keyword evidence="1" id="KW-1134">Transmembrane beta strand</keyword>
<evidence type="ECO:0000256" key="3">
    <source>
        <dbReference type="ARBA" id="ARBA00023237"/>
    </source>
</evidence>
<dbReference type="Proteomes" id="UP001046350">
    <property type="component" value="Chromosome"/>
</dbReference>
<organism evidence="6 7">
    <name type="scientific">Pseudomonas fakonensis</name>
    <dbReference type="NCBI Taxonomy" id="2842355"/>
    <lineage>
        <taxon>Bacteria</taxon>
        <taxon>Pseudomonadati</taxon>
        <taxon>Pseudomonadota</taxon>
        <taxon>Gammaproteobacteria</taxon>
        <taxon>Pseudomonadales</taxon>
        <taxon>Pseudomonadaceae</taxon>
        <taxon>Pseudomonas</taxon>
    </lineage>
</organism>
<evidence type="ECO:0000256" key="1">
    <source>
        <dbReference type="ARBA" id="ARBA00022452"/>
    </source>
</evidence>
<keyword evidence="7" id="KW-1185">Reference proteome</keyword>
<accession>A0ABX8NEZ8</accession>
<dbReference type="InterPro" id="IPR013686">
    <property type="entry name" value="Polypept-transport_assoc_ShlB"/>
</dbReference>
<feature type="domain" description="Polypeptide-transport-associated ShlB-type" evidence="5">
    <location>
        <begin position="28"/>
        <end position="101"/>
    </location>
</feature>
<proteinExistence type="predicted"/>
<name>A0ABX8NEZ8_9PSED</name>